<dbReference type="Proteomes" id="UP000267821">
    <property type="component" value="Unassembled WGS sequence"/>
</dbReference>
<sequence length="113" mass="12701">MSNTIIATSTMNDNLRLQLVHCLKKWGVLSFDSYYMKYYIVFKKEESGEGVAIVEYEVGLSTGKITSLIKSIVEECGRKGIQDIKDLETALQMSPDAVKAMVINQVEKAFPCR</sequence>
<evidence type="ECO:0000313" key="2">
    <source>
        <dbReference type="Proteomes" id="UP000267821"/>
    </source>
</evidence>
<dbReference type="EMBL" id="ML121553">
    <property type="protein sequence ID" value="RPB22220.1"/>
    <property type="molecule type" value="Genomic_DNA"/>
</dbReference>
<accession>A0A3N4LH51</accession>
<keyword evidence="2" id="KW-1185">Reference proteome</keyword>
<dbReference type="AlphaFoldDB" id="A0A3N4LH51"/>
<dbReference type="InParanoid" id="A0A3N4LH51"/>
<protein>
    <submittedName>
        <fullName evidence="1">Uncharacterized protein</fullName>
    </submittedName>
</protein>
<evidence type="ECO:0000313" key="1">
    <source>
        <dbReference type="EMBL" id="RPB22220.1"/>
    </source>
</evidence>
<reference evidence="1 2" key="1">
    <citation type="journal article" date="2018" name="Nat. Ecol. Evol.">
        <title>Pezizomycetes genomes reveal the molecular basis of ectomycorrhizal truffle lifestyle.</title>
        <authorList>
            <person name="Murat C."/>
            <person name="Payen T."/>
            <person name="Noel B."/>
            <person name="Kuo A."/>
            <person name="Morin E."/>
            <person name="Chen J."/>
            <person name="Kohler A."/>
            <person name="Krizsan K."/>
            <person name="Balestrini R."/>
            <person name="Da Silva C."/>
            <person name="Montanini B."/>
            <person name="Hainaut M."/>
            <person name="Levati E."/>
            <person name="Barry K.W."/>
            <person name="Belfiori B."/>
            <person name="Cichocki N."/>
            <person name="Clum A."/>
            <person name="Dockter R.B."/>
            <person name="Fauchery L."/>
            <person name="Guy J."/>
            <person name="Iotti M."/>
            <person name="Le Tacon F."/>
            <person name="Lindquist E.A."/>
            <person name="Lipzen A."/>
            <person name="Malagnac F."/>
            <person name="Mello A."/>
            <person name="Molinier V."/>
            <person name="Miyauchi S."/>
            <person name="Poulain J."/>
            <person name="Riccioni C."/>
            <person name="Rubini A."/>
            <person name="Sitrit Y."/>
            <person name="Splivallo R."/>
            <person name="Traeger S."/>
            <person name="Wang M."/>
            <person name="Zifcakova L."/>
            <person name="Wipf D."/>
            <person name="Zambonelli A."/>
            <person name="Paolocci F."/>
            <person name="Nowrousian M."/>
            <person name="Ottonello S."/>
            <person name="Baldrian P."/>
            <person name="Spatafora J.W."/>
            <person name="Henrissat B."/>
            <person name="Nagy L.G."/>
            <person name="Aury J.M."/>
            <person name="Wincker P."/>
            <person name="Grigoriev I.V."/>
            <person name="Bonfante P."/>
            <person name="Martin F.M."/>
        </authorList>
    </citation>
    <scope>NUCLEOTIDE SEQUENCE [LARGE SCALE GENOMIC DNA]</scope>
    <source>
        <strain evidence="1 2">ATCC MYA-4762</strain>
    </source>
</reference>
<organism evidence="1 2">
    <name type="scientific">Terfezia boudieri ATCC MYA-4762</name>
    <dbReference type="NCBI Taxonomy" id="1051890"/>
    <lineage>
        <taxon>Eukaryota</taxon>
        <taxon>Fungi</taxon>
        <taxon>Dikarya</taxon>
        <taxon>Ascomycota</taxon>
        <taxon>Pezizomycotina</taxon>
        <taxon>Pezizomycetes</taxon>
        <taxon>Pezizales</taxon>
        <taxon>Pezizaceae</taxon>
        <taxon>Terfezia</taxon>
    </lineage>
</organism>
<gene>
    <name evidence="1" type="ORF">L211DRAFT_850773</name>
</gene>
<proteinExistence type="predicted"/>
<name>A0A3N4LH51_9PEZI</name>